<dbReference type="InterPro" id="IPR028976">
    <property type="entry name" value="CheC-like_sf"/>
</dbReference>
<protein>
    <submittedName>
        <fullName evidence="2">Chemotaxis protein CheC</fullName>
    </submittedName>
</protein>
<dbReference type="AlphaFoldDB" id="A0A7Y0L6T4"/>
<reference evidence="2 3" key="1">
    <citation type="submission" date="2020-04" db="EMBL/GenBank/DDBJ databases">
        <authorList>
            <person name="Zhang R."/>
            <person name="Schippers A."/>
        </authorList>
    </citation>
    <scope>NUCLEOTIDE SEQUENCE [LARGE SCALE GENOMIC DNA]</scope>
    <source>
        <strain evidence="2 3">DSM 109850</strain>
    </source>
</reference>
<dbReference type="EMBL" id="JABBVZ010000102">
    <property type="protein sequence ID" value="NMP24342.1"/>
    <property type="molecule type" value="Genomic_DNA"/>
</dbReference>
<proteinExistence type="predicted"/>
<evidence type="ECO:0000313" key="2">
    <source>
        <dbReference type="EMBL" id="NMP24342.1"/>
    </source>
</evidence>
<gene>
    <name evidence="2" type="ORF">HIJ39_18590</name>
</gene>
<keyword evidence="1" id="KW-0145">Chemotaxis</keyword>
<comment type="caution">
    <text evidence="2">The sequence shown here is derived from an EMBL/GenBank/DDBJ whole genome shotgun (WGS) entry which is preliminary data.</text>
</comment>
<organism evidence="2 3">
    <name type="scientific">Sulfobacillus harzensis</name>
    <dbReference type="NCBI Taxonomy" id="2729629"/>
    <lineage>
        <taxon>Bacteria</taxon>
        <taxon>Bacillati</taxon>
        <taxon>Bacillota</taxon>
        <taxon>Clostridia</taxon>
        <taxon>Eubacteriales</taxon>
        <taxon>Clostridiales Family XVII. Incertae Sedis</taxon>
        <taxon>Sulfobacillus</taxon>
    </lineage>
</organism>
<keyword evidence="3" id="KW-1185">Reference proteome</keyword>
<name>A0A7Y0L6T4_9FIRM</name>
<dbReference type="GO" id="GO:0006935">
    <property type="term" value="P:chemotaxis"/>
    <property type="evidence" value="ECO:0007669"/>
    <property type="project" value="UniProtKB-KW"/>
</dbReference>
<evidence type="ECO:0000256" key="1">
    <source>
        <dbReference type="ARBA" id="ARBA00022500"/>
    </source>
</evidence>
<accession>A0A7Y0L6T4</accession>
<dbReference type="SUPFAM" id="SSF103039">
    <property type="entry name" value="CheC-like"/>
    <property type="match status" value="1"/>
</dbReference>
<sequence>MDIRELLTVWQQASGPALMHAGATLKKFSGLDFVVKDSHVAIATWSTAVIQIQQSFTNPFYGVYVEATGLLPSTIILGFSPLNAQRLVSALMEEEVELPLNDMGLSALQEVGNIVGTAYLNVFSDLLGTVWEPKLPQGGLTSPDEFVHQMTSAALVLLAEALFEVPSEGVLGRMLVIPAFPE</sequence>
<dbReference type="Gene3D" id="3.40.1550.10">
    <property type="entry name" value="CheC-like"/>
    <property type="match status" value="1"/>
</dbReference>
<dbReference type="RefSeq" id="WP_169102392.1">
    <property type="nucleotide sequence ID" value="NZ_JABBVZ010000102.1"/>
</dbReference>
<evidence type="ECO:0000313" key="3">
    <source>
        <dbReference type="Proteomes" id="UP000533476"/>
    </source>
</evidence>
<dbReference type="Proteomes" id="UP000533476">
    <property type="component" value="Unassembled WGS sequence"/>
</dbReference>